<keyword evidence="2" id="KW-0862">Zinc</keyword>
<dbReference type="OrthoDB" id="39175at2759"/>
<dbReference type="InterPro" id="IPR036864">
    <property type="entry name" value="Zn2-C6_fun-type_DNA-bd_sf"/>
</dbReference>
<evidence type="ECO:0000256" key="6">
    <source>
        <dbReference type="ARBA" id="ARBA00023242"/>
    </source>
</evidence>
<dbReference type="SMART" id="SM00906">
    <property type="entry name" value="Fungal_trans"/>
    <property type="match status" value="1"/>
</dbReference>
<dbReference type="AlphaFoldDB" id="A0A1F5LQ35"/>
<comment type="caution">
    <text evidence="9">The sequence shown here is derived from an EMBL/GenBank/DDBJ whole genome shotgun (WGS) entry which is preliminary data.</text>
</comment>
<gene>
    <name evidence="9" type="ORF">PENARI_c005G06976</name>
</gene>
<dbReference type="PANTHER" id="PTHR47171">
    <property type="entry name" value="FARA-RELATED"/>
    <property type="match status" value="1"/>
</dbReference>
<dbReference type="PROSITE" id="PS00463">
    <property type="entry name" value="ZN2_CY6_FUNGAL_1"/>
    <property type="match status" value="1"/>
</dbReference>
<keyword evidence="10" id="KW-1185">Reference proteome</keyword>
<dbReference type="InterPro" id="IPR007219">
    <property type="entry name" value="XnlR_reg_dom"/>
</dbReference>
<protein>
    <recommendedName>
        <fullName evidence="8">Zn(2)-C6 fungal-type domain-containing protein</fullName>
    </recommendedName>
</protein>
<keyword evidence="5" id="KW-0804">Transcription</keyword>
<name>A0A1F5LQ35_PENAI</name>
<accession>A0A1F5LQ35</accession>
<dbReference type="CDD" id="cd00067">
    <property type="entry name" value="GAL4"/>
    <property type="match status" value="1"/>
</dbReference>
<dbReference type="GO" id="GO:0008270">
    <property type="term" value="F:zinc ion binding"/>
    <property type="evidence" value="ECO:0007669"/>
    <property type="project" value="InterPro"/>
</dbReference>
<dbReference type="PANTHER" id="PTHR47171:SF3">
    <property type="entry name" value="FARA-RELATED"/>
    <property type="match status" value="1"/>
</dbReference>
<keyword evidence="6" id="KW-0539">Nucleus</keyword>
<sequence>MPRRARTVCIRCHGSKVRCDIEDRTSGICSGCEQKGHQCQPHIGPRKQRKALRSSLAANATPPTPSQTLPTPAQTQASDTTLSSSYSTLEQRTVHCTDLGNANSKQPNYIDGSELILDISQACRLPPPVIAQALSDFYFRELFPFAPVIDRGKVGASSSVLVQQCLSFAGSTMRQPAGASDWSPFSIYGRIKTLLFVRQDPCPFNMLSALSILSTWLPYSPEAVVLDSPWQWTGMAIRMGIQMHLHKADSYNQLQNPGLIRRTWWYLFVTDTLQMACCGRPGMFPLKDNSVPLPQITDFENPDMGAHVYCQMTRLCLDLKKILDSGRDNEGTREQAYQAMDNLKQWREILPIELQLFGLAQERQVYSRPVVELHIFYLVAVVLTCFLGRRDNTPLLKYLSIAASSCISRLYEEILCREEIQYLLPIHSWTILVAAIPRVFCDMDTLNSHRADDARISQQVLEKMSEKHSSAGMVQSKIQGISNLGTSMFPVQFDAMWNSLPAPTLDEKTHINAMLPFPGSFCPMLDSVMSMESSGNETLDSLPSVPTDSDVQDWPLDWSFFLL</sequence>
<keyword evidence="1" id="KW-0479">Metal-binding</keyword>
<dbReference type="SUPFAM" id="SSF57701">
    <property type="entry name" value="Zn2/Cys6 DNA-binding domain"/>
    <property type="match status" value="1"/>
</dbReference>
<feature type="region of interest" description="Disordered" evidence="7">
    <location>
        <begin position="40"/>
        <end position="83"/>
    </location>
</feature>
<organism evidence="9 10">
    <name type="scientific">Penicillium arizonense</name>
    <dbReference type="NCBI Taxonomy" id="1835702"/>
    <lineage>
        <taxon>Eukaryota</taxon>
        <taxon>Fungi</taxon>
        <taxon>Dikarya</taxon>
        <taxon>Ascomycota</taxon>
        <taxon>Pezizomycotina</taxon>
        <taxon>Eurotiomycetes</taxon>
        <taxon>Eurotiomycetidae</taxon>
        <taxon>Eurotiales</taxon>
        <taxon>Aspergillaceae</taxon>
        <taxon>Penicillium</taxon>
    </lineage>
</organism>
<evidence type="ECO:0000256" key="7">
    <source>
        <dbReference type="SAM" id="MobiDB-lite"/>
    </source>
</evidence>
<dbReference type="Proteomes" id="UP000177622">
    <property type="component" value="Unassembled WGS sequence"/>
</dbReference>
<proteinExistence type="predicted"/>
<dbReference type="GeneID" id="34574563"/>
<evidence type="ECO:0000259" key="8">
    <source>
        <dbReference type="PROSITE" id="PS00463"/>
    </source>
</evidence>
<evidence type="ECO:0000313" key="10">
    <source>
        <dbReference type="Proteomes" id="UP000177622"/>
    </source>
</evidence>
<dbReference type="GO" id="GO:0003677">
    <property type="term" value="F:DNA binding"/>
    <property type="evidence" value="ECO:0007669"/>
    <property type="project" value="UniProtKB-KW"/>
</dbReference>
<evidence type="ECO:0000256" key="5">
    <source>
        <dbReference type="ARBA" id="ARBA00023163"/>
    </source>
</evidence>
<dbReference type="Gene3D" id="4.10.240.10">
    <property type="entry name" value="Zn(2)-C6 fungal-type DNA-binding domain"/>
    <property type="match status" value="1"/>
</dbReference>
<dbReference type="Pfam" id="PF04082">
    <property type="entry name" value="Fungal_trans"/>
    <property type="match status" value="1"/>
</dbReference>
<dbReference type="GO" id="GO:0006351">
    <property type="term" value="P:DNA-templated transcription"/>
    <property type="evidence" value="ECO:0007669"/>
    <property type="project" value="InterPro"/>
</dbReference>
<evidence type="ECO:0000313" key="9">
    <source>
        <dbReference type="EMBL" id="OGE55011.1"/>
    </source>
</evidence>
<evidence type="ECO:0000256" key="2">
    <source>
        <dbReference type="ARBA" id="ARBA00022833"/>
    </source>
</evidence>
<dbReference type="RefSeq" id="XP_022490441.1">
    <property type="nucleotide sequence ID" value="XM_022629829.1"/>
</dbReference>
<feature type="domain" description="Zn(2)-C6 fungal-type" evidence="8">
    <location>
        <begin position="8"/>
        <end position="39"/>
    </location>
</feature>
<dbReference type="InterPro" id="IPR001138">
    <property type="entry name" value="Zn2Cys6_DnaBD"/>
</dbReference>
<evidence type="ECO:0000256" key="1">
    <source>
        <dbReference type="ARBA" id="ARBA00022723"/>
    </source>
</evidence>
<feature type="compositionally biased region" description="Low complexity" evidence="7">
    <location>
        <begin position="66"/>
        <end position="83"/>
    </location>
</feature>
<keyword evidence="3" id="KW-0805">Transcription regulation</keyword>
<dbReference type="CDD" id="cd12148">
    <property type="entry name" value="fungal_TF_MHR"/>
    <property type="match status" value="1"/>
</dbReference>
<dbReference type="EMBL" id="LXJU01000005">
    <property type="protein sequence ID" value="OGE55011.1"/>
    <property type="molecule type" value="Genomic_DNA"/>
</dbReference>
<dbReference type="InterPro" id="IPR052073">
    <property type="entry name" value="Amide_Lactam_Regulators"/>
</dbReference>
<dbReference type="SMART" id="SM00066">
    <property type="entry name" value="GAL4"/>
    <property type="match status" value="1"/>
</dbReference>
<keyword evidence="4" id="KW-0238">DNA-binding</keyword>
<reference evidence="9 10" key="1">
    <citation type="journal article" date="2016" name="Sci. Rep.">
        <title>Penicillium arizonense, a new, genome sequenced fungal species, reveals a high chemical diversity in secreted metabolites.</title>
        <authorList>
            <person name="Grijseels S."/>
            <person name="Nielsen J.C."/>
            <person name="Randelovic M."/>
            <person name="Nielsen J."/>
            <person name="Nielsen K.F."/>
            <person name="Workman M."/>
            <person name="Frisvad J.C."/>
        </authorList>
    </citation>
    <scope>NUCLEOTIDE SEQUENCE [LARGE SCALE GENOMIC DNA]</scope>
    <source>
        <strain evidence="9 10">CBS 141311</strain>
    </source>
</reference>
<dbReference type="GO" id="GO:0000981">
    <property type="term" value="F:DNA-binding transcription factor activity, RNA polymerase II-specific"/>
    <property type="evidence" value="ECO:0007669"/>
    <property type="project" value="InterPro"/>
</dbReference>
<evidence type="ECO:0000256" key="4">
    <source>
        <dbReference type="ARBA" id="ARBA00023125"/>
    </source>
</evidence>
<evidence type="ECO:0000256" key="3">
    <source>
        <dbReference type="ARBA" id="ARBA00023015"/>
    </source>
</evidence>